<dbReference type="SFLD" id="SFLDS00003">
    <property type="entry name" value="Haloacid_Dehalogenase"/>
    <property type="match status" value="1"/>
</dbReference>
<dbReference type="Pfam" id="PF13419">
    <property type="entry name" value="HAD_2"/>
    <property type="match status" value="1"/>
</dbReference>
<dbReference type="RefSeq" id="WP_167170427.1">
    <property type="nucleotide sequence ID" value="NZ_BAAAOO010000004.1"/>
</dbReference>
<dbReference type="PANTHER" id="PTHR43434:SF1">
    <property type="entry name" value="PHOSPHOGLYCOLATE PHOSPHATASE"/>
    <property type="match status" value="1"/>
</dbReference>
<evidence type="ECO:0000313" key="1">
    <source>
        <dbReference type="EMBL" id="NIH58299.1"/>
    </source>
</evidence>
<dbReference type="EC" id="3.6.1.1" evidence="1"/>
<dbReference type="Proteomes" id="UP000749311">
    <property type="component" value="Unassembled WGS sequence"/>
</dbReference>
<evidence type="ECO:0000313" key="2">
    <source>
        <dbReference type="Proteomes" id="UP000749311"/>
    </source>
</evidence>
<reference evidence="1 2" key="1">
    <citation type="submission" date="2020-02" db="EMBL/GenBank/DDBJ databases">
        <title>Sequencing the genomes of 1000 actinobacteria strains.</title>
        <authorList>
            <person name="Klenk H.-P."/>
        </authorList>
    </citation>
    <scope>NUCLEOTIDE SEQUENCE [LARGE SCALE GENOMIC DNA]</scope>
    <source>
        <strain evidence="1 2">DSM 19609</strain>
    </source>
</reference>
<comment type="caution">
    <text evidence="1">The sequence shown here is derived from an EMBL/GenBank/DDBJ whole genome shotgun (WGS) entry which is preliminary data.</text>
</comment>
<protein>
    <submittedName>
        <fullName evidence="1">Pyrophosphatase PpaX</fullName>
        <ecNumber evidence="1">3.6.1.1</ecNumber>
    </submittedName>
</protein>
<dbReference type="InterPro" id="IPR041492">
    <property type="entry name" value="HAD_2"/>
</dbReference>
<dbReference type="Gene3D" id="3.40.50.1000">
    <property type="entry name" value="HAD superfamily/HAD-like"/>
    <property type="match status" value="1"/>
</dbReference>
<proteinExistence type="predicted"/>
<name>A0ABX0SIY5_9ACTN</name>
<organism evidence="1 2">
    <name type="scientific">Brooklawnia cerclae</name>
    <dbReference type="NCBI Taxonomy" id="349934"/>
    <lineage>
        <taxon>Bacteria</taxon>
        <taxon>Bacillati</taxon>
        <taxon>Actinomycetota</taxon>
        <taxon>Actinomycetes</taxon>
        <taxon>Propionibacteriales</taxon>
        <taxon>Propionibacteriaceae</taxon>
        <taxon>Brooklawnia</taxon>
    </lineage>
</organism>
<dbReference type="GO" id="GO:0004427">
    <property type="term" value="F:inorganic diphosphate phosphatase activity"/>
    <property type="evidence" value="ECO:0007669"/>
    <property type="project" value="UniProtKB-EC"/>
</dbReference>
<dbReference type="SUPFAM" id="SSF56784">
    <property type="entry name" value="HAD-like"/>
    <property type="match status" value="1"/>
</dbReference>
<gene>
    <name evidence="1" type="ORF">FB473_002994</name>
</gene>
<dbReference type="EMBL" id="JAAMOZ010000003">
    <property type="protein sequence ID" value="NIH58299.1"/>
    <property type="molecule type" value="Genomic_DNA"/>
</dbReference>
<dbReference type="InterPro" id="IPR050155">
    <property type="entry name" value="HAD-like_hydrolase_sf"/>
</dbReference>
<dbReference type="PROSITE" id="PS01228">
    <property type="entry name" value="COF_1"/>
    <property type="match status" value="1"/>
</dbReference>
<dbReference type="Gene3D" id="1.10.150.240">
    <property type="entry name" value="Putative phosphatase, domain 2"/>
    <property type="match status" value="1"/>
</dbReference>
<dbReference type="PANTHER" id="PTHR43434">
    <property type="entry name" value="PHOSPHOGLYCOLATE PHOSPHATASE"/>
    <property type="match status" value="1"/>
</dbReference>
<keyword evidence="2" id="KW-1185">Reference proteome</keyword>
<dbReference type="SFLD" id="SFLDG01129">
    <property type="entry name" value="C1.5:_HAD__Beta-PGM__Phosphata"/>
    <property type="match status" value="1"/>
</dbReference>
<accession>A0ABX0SIY5</accession>
<dbReference type="InterPro" id="IPR023214">
    <property type="entry name" value="HAD_sf"/>
</dbReference>
<sequence>MNAHPRWPVVLFDLDGTLVNTIDVIVASYQYAWDAVAGRQVSREEILPWIGRTLPDVFTQEAPEQAVELERVYMDFNEAHLDSMVTGFDGIPELLADLNAAGIRTGVATSKRRRTAIPSLRIARVPAETVLACAMDDTTVHKPRPEPLLKGLEVMGEQAEGSCYVGDAVHDLKAAHAAGMAGIGVTWGAGSRDDLLAQPHVAVVDTVDELRAALLG</sequence>
<dbReference type="InterPro" id="IPR036412">
    <property type="entry name" value="HAD-like_sf"/>
</dbReference>
<keyword evidence="1" id="KW-0378">Hydrolase</keyword>
<dbReference type="InterPro" id="IPR023198">
    <property type="entry name" value="PGP-like_dom2"/>
</dbReference>